<keyword evidence="1" id="KW-0808">Transferase</keyword>
<keyword evidence="1" id="KW-0695">RNA-directed DNA polymerase</keyword>
<proteinExistence type="predicted"/>
<dbReference type="GO" id="GO:0003964">
    <property type="term" value="F:RNA-directed DNA polymerase activity"/>
    <property type="evidence" value="ECO:0007669"/>
    <property type="project" value="UniProtKB-KW"/>
</dbReference>
<comment type="caution">
    <text evidence="1">The sequence shown here is derived from an EMBL/GenBank/DDBJ whole genome shotgun (WGS) entry which is preliminary data.</text>
</comment>
<name>A0A699RKS4_TANCI</name>
<dbReference type="EMBL" id="BKCJ011101145">
    <property type="protein sequence ID" value="GFC85657.1"/>
    <property type="molecule type" value="Genomic_DNA"/>
</dbReference>
<dbReference type="AlphaFoldDB" id="A0A699RKS4"/>
<keyword evidence="1" id="KW-0548">Nucleotidyltransferase</keyword>
<evidence type="ECO:0000313" key="1">
    <source>
        <dbReference type="EMBL" id="GFC85657.1"/>
    </source>
</evidence>
<accession>A0A699RKS4</accession>
<sequence>KQEEVVVVKYFPEVFSNDLSGLPHVWEIEFRIELVPEAMPVVKSPNHLAPSELEEFPG</sequence>
<feature type="non-terminal residue" evidence="1">
    <location>
        <position position="1"/>
    </location>
</feature>
<gene>
    <name evidence="1" type="ORF">Tci_857627</name>
</gene>
<reference evidence="1" key="1">
    <citation type="journal article" date="2019" name="Sci. Rep.">
        <title>Draft genome of Tanacetum cinerariifolium, the natural source of mosquito coil.</title>
        <authorList>
            <person name="Yamashiro T."/>
            <person name="Shiraishi A."/>
            <person name="Satake H."/>
            <person name="Nakayama K."/>
        </authorList>
    </citation>
    <scope>NUCLEOTIDE SEQUENCE</scope>
</reference>
<protein>
    <submittedName>
        <fullName evidence="1">Putative reverse transcriptase domain-containing protein</fullName>
    </submittedName>
</protein>
<organism evidence="1">
    <name type="scientific">Tanacetum cinerariifolium</name>
    <name type="common">Dalmatian daisy</name>
    <name type="synonym">Chrysanthemum cinerariifolium</name>
    <dbReference type="NCBI Taxonomy" id="118510"/>
    <lineage>
        <taxon>Eukaryota</taxon>
        <taxon>Viridiplantae</taxon>
        <taxon>Streptophyta</taxon>
        <taxon>Embryophyta</taxon>
        <taxon>Tracheophyta</taxon>
        <taxon>Spermatophyta</taxon>
        <taxon>Magnoliopsida</taxon>
        <taxon>eudicotyledons</taxon>
        <taxon>Gunneridae</taxon>
        <taxon>Pentapetalae</taxon>
        <taxon>asterids</taxon>
        <taxon>campanulids</taxon>
        <taxon>Asterales</taxon>
        <taxon>Asteraceae</taxon>
        <taxon>Asteroideae</taxon>
        <taxon>Anthemideae</taxon>
        <taxon>Anthemidinae</taxon>
        <taxon>Tanacetum</taxon>
    </lineage>
</organism>